<protein>
    <recommendedName>
        <fullName evidence="3">Armadillo-type protein</fullName>
    </recommendedName>
</protein>
<evidence type="ECO:0008006" key="3">
    <source>
        <dbReference type="Google" id="ProtNLM"/>
    </source>
</evidence>
<dbReference type="SUPFAM" id="SSF48371">
    <property type="entry name" value="ARM repeat"/>
    <property type="match status" value="1"/>
</dbReference>
<reference evidence="1 2" key="1">
    <citation type="journal article" date="2018" name="New Phytol.">
        <title>Phylogenomics of Endogonaceae and evolution of mycorrhizas within Mucoromycota.</title>
        <authorList>
            <person name="Chang Y."/>
            <person name="Desiro A."/>
            <person name="Na H."/>
            <person name="Sandor L."/>
            <person name="Lipzen A."/>
            <person name="Clum A."/>
            <person name="Barry K."/>
            <person name="Grigoriev I.V."/>
            <person name="Martin F.M."/>
            <person name="Stajich J.E."/>
            <person name="Smith M.E."/>
            <person name="Bonito G."/>
            <person name="Spatafora J.W."/>
        </authorList>
    </citation>
    <scope>NUCLEOTIDE SEQUENCE [LARGE SCALE GENOMIC DNA]</scope>
    <source>
        <strain evidence="1 2">AD002</strain>
    </source>
</reference>
<dbReference type="InterPro" id="IPR016024">
    <property type="entry name" value="ARM-type_fold"/>
</dbReference>
<comment type="caution">
    <text evidence="1">The sequence shown here is derived from an EMBL/GenBank/DDBJ whole genome shotgun (WGS) entry which is preliminary data.</text>
</comment>
<dbReference type="Gene3D" id="1.25.10.10">
    <property type="entry name" value="Leucine-rich Repeat Variant"/>
    <property type="match status" value="1"/>
</dbReference>
<evidence type="ECO:0000313" key="1">
    <source>
        <dbReference type="EMBL" id="RUS34628.1"/>
    </source>
</evidence>
<accession>A0A433QXX0</accession>
<name>A0A433QXX0_9FUNG</name>
<keyword evidence="2" id="KW-1185">Reference proteome</keyword>
<dbReference type="Proteomes" id="UP000274822">
    <property type="component" value="Unassembled WGS sequence"/>
</dbReference>
<gene>
    <name evidence="1" type="ORF">BC938DRAFT_479457</name>
</gene>
<dbReference type="AlphaFoldDB" id="A0A433QXX0"/>
<sequence length="244" mass="27875">MSFALPAVFSQRLAAAGIEIDFNIEEYLSLILSSPDTPFVDVEDVREATEQVLRDAGVNDDAALDQFYDGLDGVEGLGLRAKAVPEIEVNGSEASEDEEDVLACDVKEDMPFWKDGLNKTLLYDAIKRRKKEGRQRQPNIDLWLDLTYDADPRIRDEAIHALCPCQLQKTHETVWQRLMELAEDPDVKIRKAIFHTMCDGSPRAMEEEVIGVIERFRNDKDEALRRKARRMLEHYRRGGNINIL</sequence>
<dbReference type="EMBL" id="RBNJ01000393">
    <property type="protein sequence ID" value="RUS34628.1"/>
    <property type="molecule type" value="Genomic_DNA"/>
</dbReference>
<evidence type="ECO:0000313" key="2">
    <source>
        <dbReference type="Proteomes" id="UP000274822"/>
    </source>
</evidence>
<dbReference type="InterPro" id="IPR011989">
    <property type="entry name" value="ARM-like"/>
</dbReference>
<organism evidence="1 2">
    <name type="scientific">Jimgerdemannia flammicorona</name>
    <dbReference type="NCBI Taxonomy" id="994334"/>
    <lineage>
        <taxon>Eukaryota</taxon>
        <taxon>Fungi</taxon>
        <taxon>Fungi incertae sedis</taxon>
        <taxon>Mucoromycota</taxon>
        <taxon>Mucoromycotina</taxon>
        <taxon>Endogonomycetes</taxon>
        <taxon>Endogonales</taxon>
        <taxon>Endogonaceae</taxon>
        <taxon>Jimgerdemannia</taxon>
    </lineage>
</organism>
<proteinExistence type="predicted"/>